<organism evidence="2 3">
    <name type="scientific">Hirsutella rhossiliensis</name>
    <dbReference type="NCBI Taxonomy" id="111463"/>
    <lineage>
        <taxon>Eukaryota</taxon>
        <taxon>Fungi</taxon>
        <taxon>Dikarya</taxon>
        <taxon>Ascomycota</taxon>
        <taxon>Pezizomycotina</taxon>
        <taxon>Sordariomycetes</taxon>
        <taxon>Hypocreomycetidae</taxon>
        <taxon>Hypocreales</taxon>
        <taxon>Ophiocordycipitaceae</taxon>
        <taxon>Hirsutella</taxon>
    </lineage>
</organism>
<sequence>MEQPSQEPVSGHVLASPTLLFALRIAQAVLALIVLALASVVASGLYFNELGLALAMPIITCIVVAYALVTEKVPSCHAAYRIVAVLALDAVLVVLWLATFAAVAAMRALLGNVPDMPAYNWPNSGCVYNSGNFNLNNCLVNRAIPLQINRHMISAVAGLGALVWVLHIVTFVWTLLAFLRLRKAARFHFNTNTATSTANCQIEPKVEQRQPVGLNQQQ</sequence>
<gene>
    <name evidence="2" type="ORF">HRG_07341</name>
</gene>
<dbReference type="EMBL" id="JAIZPD010000008">
    <property type="protein sequence ID" value="KAH0961263.1"/>
    <property type="molecule type" value="Genomic_DNA"/>
</dbReference>
<dbReference type="Proteomes" id="UP000824596">
    <property type="component" value="Unassembled WGS sequence"/>
</dbReference>
<keyword evidence="1" id="KW-0812">Transmembrane</keyword>
<name>A0A9P8SFT6_9HYPO</name>
<evidence type="ECO:0000256" key="1">
    <source>
        <dbReference type="SAM" id="Phobius"/>
    </source>
</evidence>
<evidence type="ECO:0008006" key="4">
    <source>
        <dbReference type="Google" id="ProtNLM"/>
    </source>
</evidence>
<protein>
    <recommendedName>
        <fullName evidence="4">MARVEL domain-containing protein</fullName>
    </recommendedName>
</protein>
<dbReference type="PANTHER" id="PTHR37451:SF4">
    <property type="entry name" value="MARVEL DOMAIN-CONTAINING PROTEIN"/>
    <property type="match status" value="1"/>
</dbReference>
<feature type="transmembrane region" description="Helical" evidence="1">
    <location>
        <begin position="152"/>
        <end position="179"/>
    </location>
</feature>
<evidence type="ECO:0000313" key="3">
    <source>
        <dbReference type="Proteomes" id="UP000824596"/>
    </source>
</evidence>
<feature type="transmembrane region" description="Helical" evidence="1">
    <location>
        <begin position="52"/>
        <end position="70"/>
    </location>
</feature>
<keyword evidence="1" id="KW-0472">Membrane</keyword>
<evidence type="ECO:0000313" key="2">
    <source>
        <dbReference type="EMBL" id="KAH0961263.1"/>
    </source>
</evidence>
<dbReference type="GeneID" id="68356470"/>
<dbReference type="PANTHER" id="PTHR37451">
    <property type="entry name" value="MARVEL DOMAIN"/>
    <property type="match status" value="1"/>
</dbReference>
<dbReference type="RefSeq" id="XP_044718776.1">
    <property type="nucleotide sequence ID" value="XM_044865812.1"/>
</dbReference>
<feature type="transmembrane region" description="Helical" evidence="1">
    <location>
        <begin position="82"/>
        <end position="110"/>
    </location>
</feature>
<accession>A0A9P8SFT6</accession>
<dbReference type="OrthoDB" id="5241662at2759"/>
<keyword evidence="3" id="KW-1185">Reference proteome</keyword>
<dbReference type="AlphaFoldDB" id="A0A9P8SFT6"/>
<proteinExistence type="predicted"/>
<reference evidence="2" key="1">
    <citation type="submission" date="2021-09" db="EMBL/GenBank/DDBJ databases">
        <title>A high-quality genome of the endoparasitic fungus Hirsutella rhossiliensis with a comparison of Hirsutella genomes reveals transposable elements contributing to genome size variation.</title>
        <authorList>
            <person name="Lin R."/>
            <person name="Jiao Y."/>
            <person name="Sun X."/>
            <person name="Ling J."/>
            <person name="Xie B."/>
            <person name="Cheng X."/>
        </authorList>
    </citation>
    <scope>NUCLEOTIDE SEQUENCE</scope>
    <source>
        <strain evidence="2">HR02</strain>
    </source>
</reference>
<feature type="transmembrane region" description="Helical" evidence="1">
    <location>
        <begin position="21"/>
        <end position="46"/>
    </location>
</feature>
<comment type="caution">
    <text evidence="2">The sequence shown here is derived from an EMBL/GenBank/DDBJ whole genome shotgun (WGS) entry which is preliminary data.</text>
</comment>
<keyword evidence="1" id="KW-1133">Transmembrane helix</keyword>